<evidence type="ECO:0000313" key="4">
    <source>
        <dbReference type="Proteomes" id="UP001060164"/>
    </source>
</evidence>
<evidence type="ECO:0000256" key="1">
    <source>
        <dbReference type="SAM" id="MobiDB-lite"/>
    </source>
</evidence>
<evidence type="ECO:0000313" key="3">
    <source>
        <dbReference type="EMBL" id="UWP58128.1"/>
    </source>
</evidence>
<dbReference type="EMBL" id="CP102290">
    <property type="protein sequence ID" value="UWP58128.1"/>
    <property type="molecule type" value="Genomic_DNA"/>
</dbReference>
<sequence>MKRIISVVLTLVTVLSLSACQSAAVKESAANTGIKALEKELVKVNTAGEEKPAGSRWQEELETKDGAVRIHVDAGIHVPDQQQLSVVSCVPRGFTLDEVRHAVDLFFGDADLYDNSLSDKDWLESEISTQKANLEYLKENGGYPEENGGEGPQPAPVEDLEEEIAWLGDMITQLEADYETVSKGESPVTEIEMKDNGSGGESVNIRDGQTPPMEFCAYNDRDADKITGAGMEYDVSGHDFSFARPLQDMEQLDISMSREEAERAALQTALDCGISECEIVAAGKTSADGRETYVFTLSRLIGGVPGLPVSDFVGTKAFGGDGRDDGEPWRQETIQVMVNDQGVVGFKWECPPRMLETVNDDVAVKTYEEIIGTARVILPLQAEAEVSADEEHREVTISEVTLSMMRVARAGAGDEYYYLPVWDFMGYYGESIDTDISEDHPAALKSFLTLNAVDGSVIDRGAGY</sequence>
<dbReference type="Pfam" id="PF19499">
    <property type="entry name" value="DUF6034"/>
    <property type="match status" value="1"/>
</dbReference>
<dbReference type="PROSITE" id="PS51257">
    <property type="entry name" value="PROKAR_LIPOPROTEIN"/>
    <property type="match status" value="1"/>
</dbReference>
<dbReference type="RefSeq" id="WP_028529551.1">
    <property type="nucleotide sequence ID" value="NZ_CABLBR010000027.1"/>
</dbReference>
<gene>
    <name evidence="3" type="ORF">NQ502_12085</name>
</gene>
<feature type="region of interest" description="Disordered" evidence="1">
    <location>
        <begin position="180"/>
        <end position="212"/>
    </location>
</feature>
<keyword evidence="2" id="KW-0732">Signal</keyword>
<name>A0ABY5VF79_9FIRM</name>
<feature type="chain" id="PRO_5046997832" evidence="2">
    <location>
        <begin position="24"/>
        <end position="464"/>
    </location>
</feature>
<dbReference type="InterPro" id="IPR046098">
    <property type="entry name" value="DUF6034"/>
</dbReference>
<feature type="signal peptide" evidence="2">
    <location>
        <begin position="1"/>
        <end position="23"/>
    </location>
</feature>
<dbReference type="Proteomes" id="UP001060164">
    <property type="component" value="Chromosome"/>
</dbReference>
<evidence type="ECO:0000256" key="2">
    <source>
        <dbReference type="SAM" id="SignalP"/>
    </source>
</evidence>
<protein>
    <submittedName>
        <fullName evidence="3">DUF6034 family protein</fullName>
    </submittedName>
</protein>
<accession>A0ABY5VF79</accession>
<organism evidence="3 4">
    <name type="scientific">Ruminococcus gauvreauii</name>
    <dbReference type="NCBI Taxonomy" id="438033"/>
    <lineage>
        <taxon>Bacteria</taxon>
        <taxon>Bacillati</taxon>
        <taxon>Bacillota</taxon>
        <taxon>Clostridia</taxon>
        <taxon>Eubacteriales</taxon>
        <taxon>Oscillospiraceae</taxon>
        <taxon>Ruminococcus</taxon>
    </lineage>
</organism>
<keyword evidence="4" id="KW-1185">Reference proteome</keyword>
<reference evidence="3" key="1">
    <citation type="journal article" date="2022" name="Cell">
        <title>Design, construction, and in vivo augmentation of a complex gut microbiome.</title>
        <authorList>
            <person name="Cheng A.G."/>
            <person name="Ho P.Y."/>
            <person name="Aranda-Diaz A."/>
            <person name="Jain S."/>
            <person name="Yu F.B."/>
            <person name="Meng X."/>
            <person name="Wang M."/>
            <person name="Iakiviak M."/>
            <person name="Nagashima K."/>
            <person name="Zhao A."/>
            <person name="Murugkar P."/>
            <person name="Patil A."/>
            <person name="Atabakhsh K."/>
            <person name="Weakley A."/>
            <person name="Yan J."/>
            <person name="Brumbaugh A.R."/>
            <person name="Higginbottom S."/>
            <person name="Dimas A."/>
            <person name="Shiver A.L."/>
            <person name="Deutschbauer A."/>
            <person name="Neff N."/>
            <person name="Sonnenburg J.L."/>
            <person name="Huang K.C."/>
            <person name="Fischbach M.A."/>
        </authorList>
    </citation>
    <scope>NUCLEOTIDE SEQUENCE</scope>
    <source>
        <strain evidence="3">DSM 19829</strain>
    </source>
</reference>
<proteinExistence type="predicted"/>